<dbReference type="InterPro" id="IPR052377">
    <property type="entry name" value="Mitochondrial_ECH-domain"/>
</dbReference>
<evidence type="ECO:0000256" key="5">
    <source>
        <dbReference type="ARBA" id="ARBA00037410"/>
    </source>
</evidence>
<evidence type="ECO:0000313" key="8">
    <source>
        <dbReference type="Proteomes" id="UP000199611"/>
    </source>
</evidence>
<keyword evidence="4" id="KW-0443">Lipid metabolism</keyword>
<dbReference type="Pfam" id="PF00378">
    <property type="entry name" value="ECH_1"/>
    <property type="match status" value="1"/>
</dbReference>
<reference evidence="7 8" key="1">
    <citation type="submission" date="2016-10" db="EMBL/GenBank/DDBJ databases">
        <authorList>
            <person name="de Groot N.N."/>
        </authorList>
    </citation>
    <scope>NUCLEOTIDE SEQUENCE [LARGE SCALE GENOMIC DNA]</scope>
    <source>
        <strain evidence="7 8">DSM 9990</strain>
    </source>
</reference>
<evidence type="ECO:0000256" key="4">
    <source>
        <dbReference type="ARBA" id="ARBA00023098"/>
    </source>
</evidence>
<dbReference type="InterPro" id="IPR014748">
    <property type="entry name" value="Enoyl-CoA_hydra_C"/>
</dbReference>
<comment type="function">
    <text evidence="5">May play a role in fatty acid biosynthesis and insulin sensitivity.</text>
</comment>
<evidence type="ECO:0000256" key="6">
    <source>
        <dbReference type="ARBA" id="ARBA00040545"/>
    </source>
</evidence>
<organism evidence="7 8">
    <name type="scientific">Thermodesulforhabdus norvegica</name>
    <dbReference type="NCBI Taxonomy" id="39841"/>
    <lineage>
        <taxon>Bacteria</taxon>
        <taxon>Pseudomonadati</taxon>
        <taxon>Thermodesulfobacteriota</taxon>
        <taxon>Syntrophobacteria</taxon>
        <taxon>Syntrophobacterales</taxon>
        <taxon>Thermodesulforhabdaceae</taxon>
        <taxon>Thermodesulforhabdus</taxon>
    </lineage>
</organism>
<dbReference type="Proteomes" id="UP000199611">
    <property type="component" value="Unassembled WGS sequence"/>
</dbReference>
<dbReference type="Gene3D" id="1.10.12.10">
    <property type="entry name" value="Lyase 2-enoyl-coa Hydratase, Chain A, domain 2"/>
    <property type="match status" value="1"/>
</dbReference>
<dbReference type="Gene3D" id="3.90.226.10">
    <property type="entry name" value="2-enoyl-CoA Hydratase, Chain A, domain 1"/>
    <property type="match status" value="1"/>
</dbReference>
<dbReference type="SUPFAM" id="SSF52096">
    <property type="entry name" value="ClpP/crotonase"/>
    <property type="match status" value="1"/>
</dbReference>
<dbReference type="AlphaFoldDB" id="A0A1I4QSI5"/>
<gene>
    <name evidence="7" type="ORF">SAMN05660836_00188</name>
</gene>
<dbReference type="PANTHER" id="PTHR43602">
    <property type="match status" value="1"/>
</dbReference>
<evidence type="ECO:0000256" key="1">
    <source>
        <dbReference type="ARBA" id="ARBA00005254"/>
    </source>
</evidence>
<evidence type="ECO:0000313" key="7">
    <source>
        <dbReference type="EMBL" id="SFM42695.1"/>
    </source>
</evidence>
<dbReference type="PANTHER" id="PTHR43602:SF1">
    <property type="entry name" value="ENOYL-COA HYDRATASE DOMAIN-CONTAINING PROTEIN 3, MITOCHONDRIAL"/>
    <property type="match status" value="1"/>
</dbReference>
<name>A0A1I4QSI5_9BACT</name>
<keyword evidence="3" id="KW-0809">Transit peptide</keyword>
<dbReference type="InterPro" id="IPR001753">
    <property type="entry name" value="Enoyl-CoA_hydra/iso"/>
</dbReference>
<dbReference type="EMBL" id="FOUU01000001">
    <property type="protein sequence ID" value="SFM42695.1"/>
    <property type="molecule type" value="Genomic_DNA"/>
</dbReference>
<comment type="similarity">
    <text evidence="1">Belongs to the enoyl-CoA hydratase/isomerase family.</text>
</comment>
<evidence type="ECO:0000256" key="3">
    <source>
        <dbReference type="ARBA" id="ARBA00022946"/>
    </source>
</evidence>
<dbReference type="STRING" id="39841.SAMN05660836_00188"/>
<dbReference type="OrthoDB" id="5365311at2"/>
<dbReference type="GO" id="GO:0016836">
    <property type="term" value="F:hydro-lyase activity"/>
    <property type="evidence" value="ECO:0007669"/>
    <property type="project" value="TreeGrafter"/>
</dbReference>
<dbReference type="RefSeq" id="WP_093392753.1">
    <property type="nucleotide sequence ID" value="NZ_FOUU01000001.1"/>
</dbReference>
<dbReference type="GO" id="GO:0006631">
    <property type="term" value="P:fatty acid metabolic process"/>
    <property type="evidence" value="ECO:0007669"/>
    <property type="project" value="UniProtKB-KW"/>
</dbReference>
<dbReference type="InterPro" id="IPR029045">
    <property type="entry name" value="ClpP/crotonase-like_dom_sf"/>
</dbReference>
<accession>A0A1I4QSI5</accession>
<dbReference type="CDD" id="cd06558">
    <property type="entry name" value="crotonase-like"/>
    <property type="match status" value="1"/>
</dbReference>
<sequence>MHHYETIIVEKQPNKVTTVTLNRPEKLNTFNLTLAKELNEILWTLNDDAETRVIVIKGAGKAFCAGIDVSDFFGKSTTEYREWIDWMEKPLVTISRIAKPVIAQVHGVAAANGCGLVAACDLAIASDDARMGLTAINVGLNCVGPVVAVRRSLGRKRALEMLLFGELISSKDALDMGLINRVVPRESLDEETQQWAARLAEKSPLAVYVAKTGFYTAEDMDYYRAFDYMNEIFARLCSTEDAQEGVRAFLEKRKPEWKER</sequence>
<evidence type="ECO:0000256" key="2">
    <source>
        <dbReference type="ARBA" id="ARBA00022832"/>
    </source>
</evidence>
<proteinExistence type="inferred from homology"/>
<protein>
    <recommendedName>
        <fullName evidence="6">Enoyl-CoA hydratase domain-containing protein 3, mitochondrial</fullName>
    </recommendedName>
</protein>
<keyword evidence="8" id="KW-1185">Reference proteome</keyword>
<keyword evidence="2" id="KW-0276">Fatty acid metabolism</keyword>